<dbReference type="EnsemblMetazoa" id="OVOC5250.1">
    <property type="protein sequence ID" value="OVOC5250.1"/>
    <property type="gene ID" value="WBGene00242059"/>
</dbReference>
<keyword evidence="1" id="KW-1133">Transmembrane helix</keyword>
<evidence type="ECO:0000256" key="1">
    <source>
        <dbReference type="SAM" id="Phobius"/>
    </source>
</evidence>
<feature type="transmembrane region" description="Helical" evidence="1">
    <location>
        <begin position="215"/>
        <end position="240"/>
    </location>
</feature>
<reference evidence="2" key="2">
    <citation type="submission" date="2022-06" db="UniProtKB">
        <authorList>
            <consortium name="EnsemblMetazoa"/>
        </authorList>
    </citation>
    <scope>IDENTIFICATION</scope>
</reference>
<protein>
    <submittedName>
        <fullName evidence="2">Uncharacterized protein</fullName>
    </submittedName>
</protein>
<dbReference type="Proteomes" id="UP000024404">
    <property type="component" value="Unassembled WGS sequence"/>
</dbReference>
<dbReference type="OMA" id="QWWIVAV"/>
<dbReference type="EMBL" id="CMVM020000151">
    <property type="status" value="NOT_ANNOTATED_CDS"/>
    <property type="molecule type" value="Genomic_DNA"/>
</dbReference>
<sequence>MRIIGAMTVIIVHALFDMDVSNERGYIASAKCVVVSQQQKQQNELSGEENNKTDKKTTNENTIWTTTTAPCYYCDHGHLRDQYEGQYQIIATLNVGDKKVVENIADGQKRWRKVIIEAMEMQQARHYKQSLNLPYKPILENDDNRSVDVQIIKTQCSTRTCVQTFVVLYNDEPIPAEVVVSDLSLLSLSRISARLRIPVESITTILSTGDGKSQWWIVAVVIGVAAGIIAAGWLCLFVYYNSCGRPYTTTVEKPLIHTIFRKDKFIQTAENGNGGKYFDVQSQDTESNKKKSLKTISSENGSLSKMQKAMEDAAVIDIVSEATAVSSANNSKQCVTTTDTDQPFDYPISIITRPRRREDLHIHKLKSLSDISVPTLKDICVEERLHPHPIPPTASGILEVRSLTEQVYRNPMNCL</sequence>
<name>A0A8R1TVM1_ONCVO</name>
<dbReference type="AlphaFoldDB" id="A0A8R1TVM1"/>
<keyword evidence="3" id="KW-1185">Reference proteome</keyword>
<keyword evidence="1" id="KW-0472">Membrane</keyword>
<proteinExistence type="predicted"/>
<reference evidence="3" key="1">
    <citation type="submission" date="2013-10" db="EMBL/GenBank/DDBJ databases">
        <title>Genome sequencing of Onchocerca volvulus.</title>
        <authorList>
            <person name="Cotton J."/>
            <person name="Tsai J."/>
            <person name="Stanley E."/>
            <person name="Tracey A."/>
            <person name="Holroyd N."/>
            <person name="Lustigman S."/>
            <person name="Berriman M."/>
        </authorList>
    </citation>
    <scope>NUCLEOTIDE SEQUENCE</scope>
</reference>
<organism evidence="2 3">
    <name type="scientific">Onchocerca volvulus</name>
    <dbReference type="NCBI Taxonomy" id="6282"/>
    <lineage>
        <taxon>Eukaryota</taxon>
        <taxon>Metazoa</taxon>
        <taxon>Ecdysozoa</taxon>
        <taxon>Nematoda</taxon>
        <taxon>Chromadorea</taxon>
        <taxon>Rhabditida</taxon>
        <taxon>Spirurina</taxon>
        <taxon>Spiruromorpha</taxon>
        <taxon>Filarioidea</taxon>
        <taxon>Onchocercidae</taxon>
        <taxon>Onchocerca</taxon>
    </lineage>
</organism>
<keyword evidence="1" id="KW-0812">Transmembrane</keyword>
<evidence type="ECO:0000313" key="2">
    <source>
        <dbReference type="EnsemblMetazoa" id="OVOC5250.1"/>
    </source>
</evidence>
<accession>A0A8R1TVM1</accession>
<evidence type="ECO:0000313" key="3">
    <source>
        <dbReference type="Proteomes" id="UP000024404"/>
    </source>
</evidence>